<dbReference type="InterPro" id="IPR011050">
    <property type="entry name" value="Pectin_lyase_fold/virulence"/>
</dbReference>
<dbReference type="GO" id="GO:0004650">
    <property type="term" value="F:polygalacturonase activity"/>
    <property type="evidence" value="ECO:0007669"/>
    <property type="project" value="InterPro"/>
</dbReference>
<evidence type="ECO:0000313" key="13">
    <source>
        <dbReference type="Proteomes" id="UP000800200"/>
    </source>
</evidence>
<feature type="chain" id="PRO_5025625735" evidence="11">
    <location>
        <begin position="20"/>
        <end position="444"/>
    </location>
</feature>
<comment type="subcellular location">
    <subcellularLocation>
        <location evidence="1">Secreted</location>
    </subcellularLocation>
</comment>
<evidence type="ECO:0000313" key="12">
    <source>
        <dbReference type="EMBL" id="KAF2182075.1"/>
    </source>
</evidence>
<proteinExistence type="inferred from homology"/>
<sequence length="444" mass="47422">MLKAALFVLALLSHSFASAQLSGRVGPLTTYAAKAAVKVCNVLDYGAKSDSSTDLGPPLATAWVACRGGGLVYIPAGNYAMSTWVSLRQGSGAAIQLDGTIIRASDTGGNMISIEDSDDFEFFSGTSKGAMQGYGYKLISQGTFGARFIRFTNVSNFSIHGIALVDSASYYLVFDTCTNGEIYNLILRGIQIGETDGIDIWGQNIWVHDVEVTNGDECVTIKSPSKYILVESVYCNISGGNAIGSLGTGTDISNVLYRRIYANQADPCYLKTNGGDGTVSDVTWDTVIVHKGPYVLAVNEAWGTDRGSIGVQVKNLYYKNWHGYNTVNSRPVIRLECDPDLPCYNITLNNVNLWTADGDYVTWSCQNAYGTGACLRSANNGLSTYTSVTTAGKTYYATSYMPSDLASAFPSTVSFTIPPVPTTFYPDAAPSSKLLSISGPGGLN</sequence>
<dbReference type="GO" id="GO:0046576">
    <property type="term" value="F:rhamnogalacturonan alpha-L-rhamnopyranosyl-(1-&gt;4)-alpha-D-galactopyranosyluronide lyase activity"/>
    <property type="evidence" value="ECO:0007669"/>
    <property type="project" value="UniProtKB-ARBA"/>
</dbReference>
<keyword evidence="7" id="KW-0325">Glycoprotein</keyword>
<reference evidence="12" key="1">
    <citation type="journal article" date="2020" name="Stud. Mycol.">
        <title>101 Dothideomycetes genomes: a test case for predicting lifestyles and emergence of pathogens.</title>
        <authorList>
            <person name="Haridas S."/>
            <person name="Albert R."/>
            <person name="Binder M."/>
            <person name="Bloem J."/>
            <person name="Labutti K."/>
            <person name="Salamov A."/>
            <person name="Andreopoulos B."/>
            <person name="Baker S."/>
            <person name="Barry K."/>
            <person name="Bills G."/>
            <person name="Bluhm B."/>
            <person name="Cannon C."/>
            <person name="Castanera R."/>
            <person name="Culley D."/>
            <person name="Daum C."/>
            <person name="Ezra D."/>
            <person name="Gonzalez J."/>
            <person name="Henrissat B."/>
            <person name="Kuo A."/>
            <person name="Liang C."/>
            <person name="Lipzen A."/>
            <person name="Lutzoni F."/>
            <person name="Magnuson J."/>
            <person name="Mondo S."/>
            <person name="Nolan M."/>
            <person name="Ohm R."/>
            <person name="Pangilinan J."/>
            <person name="Park H.-J."/>
            <person name="Ramirez L."/>
            <person name="Alfaro M."/>
            <person name="Sun H."/>
            <person name="Tritt A."/>
            <person name="Yoshinaga Y."/>
            <person name="Zwiers L.-H."/>
            <person name="Turgeon B."/>
            <person name="Goodwin S."/>
            <person name="Spatafora J."/>
            <person name="Crous P."/>
            <person name="Grigoriev I."/>
        </authorList>
    </citation>
    <scope>NUCLEOTIDE SEQUENCE</scope>
    <source>
        <strain evidence="12">CBS 207.26</strain>
    </source>
</reference>
<evidence type="ECO:0000256" key="3">
    <source>
        <dbReference type="ARBA" id="ARBA00022525"/>
    </source>
</evidence>
<evidence type="ECO:0000256" key="9">
    <source>
        <dbReference type="ARBA" id="ARBA00023316"/>
    </source>
</evidence>
<feature type="signal peptide" evidence="11">
    <location>
        <begin position="1"/>
        <end position="19"/>
    </location>
</feature>
<evidence type="ECO:0000256" key="5">
    <source>
        <dbReference type="ARBA" id="ARBA00022801"/>
    </source>
</evidence>
<dbReference type="Gene3D" id="2.160.20.10">
    <property type="entry name" value="Single-stranded right-handed beta-helix, Pectin lyase-like"/>
    <property type="match status" value="1"/>
</dbReference>
<keyword evidence="8 10" id="KW-0326">Glycosidase</keyword>
<keyword evidence="9" id="KW-0961">Cell wall biogenesis/degradation</keyword>
<dbReference type="GO" id="GO:0005975">
    <property type="term" value="P:carbohydrate metabolic process"/>
    <property type="evidence" value="ECO:0007669"/>
    <property type="project" value="InterPro"/>
</dbReference>
<keyword evidence="13" id="KW-1185">Reference proteome</keyword>
<name>A0A6A6DTD6_9PEZI</name>
<dbReference type="InterPro" id="IPR000743">
    <property type="entry name" value="Glyco_hydro_28"/>
</dbReference>
<keyword evidence="3" id="KW-0964">Secreted</keyword>
<evidence type="ECO:0000256" key="10">
    <source>
        <dbReference type="RuleBase" id="RU361169"/>
    </source>
</evidence>
<dbReference type="GO" id="GO:0071555">
    <property type="term" value="P:cell wall organization"/>
    <property type="evidence" value="ECO:0007669"/>
    <property type="project" value="UniProtKB-KW"/>
</dbReference>
<dbReference type="InterPro" id="IPR012334">
    <property type="entry name" value="Pectin_lyas_fold"/>
</dbReference>
<evidence type="ECO:0000256" key="1">
    <source>
        <dbReference type="ARBA" id="ARBA00004613"/>
    </source>
</evidence>
<keyword evidence="5 10" id="KW-0378">Hydrolase</keyword>
<evidence type="ECO:0000256" key="2">
    <source>
        <dbReference type="ARBA" id="ARBA00008834"/>
    </source>
</evidence>
<accession>A0A6A6DTD6</accession>
<evidence type="ECO:0000256" key="11">
    <source>
        <dbReference type="SAM" id="SignalP"/>
    </source>
</evidence>
<keyword evidence="6" id="KW-1015">Disulfide bond</keyword>
<protein>
    <submittedName>
        <fullName evidence="12">Glycoside hydrolase family 28 protein</fullName>
    </submittedName>
</protein>
<gene>
    <name evidence="12" type="ORF">K469DRAFT_729169</name>
</gene>
<evidence type="ECO:0000256" key="8">
    <source>
        <dbReference type="ARBA" id="ARBA00023295"/>
    </source>
</evidence>
<evidence type="ECO:0000256" key="4">
    <source>
        <dbReference type="ARBA" id="ARBA00022729"/>
    </source>
</evidence>
<organism evidence="12 13">
    <name type="scientific">Zopfia rhizophila CBS 207.26</name>
    <dbReference type="NCBI Taxonomy" id="1314779"/>
    <lineage>
        <taxon>Eukaryota</taxon>
        <taxon>Fungi</taxon>
        <taxon>Dikarya</taxon>
        <taxon>Ascomycota</taxon>
        <taxon>Pezizomycotina</taxon>
        <taxon>Dothideomycetes</taxon>
        <taxon>Dothideomycetes incertae sedis</taxon>
        <taxon>Zopfiaceae</taxon>
        <taxon>Zopfia</taxon>
    </lineage>
</organism>
<dbReference type="GO" id="GO:0005576">
    <property type="term" value="C:extracellular region"/>
    <property type="evidence" value="ECO:0007669"/>
    <property type="project" value="UniProtKB-SubCell"/>
</dbReference>
<dbReference type="Pfam" id="PF00295">
    <property type="entry name" value="Glyco_hydro_28"/>
    <property type="match status" value="1"/>
</dbReference>
<evidence type="ECO:0000256" key="7">
    <source>
        <dbReference type="ARBA" id="ARBA00023180"/>
    </source>
</evidence>
<dbReference type="AlphaFoldDB" id="A0A6A6DTD6"/>
<dbReference type="SUPFAM" id="SSF51126">
    <property type="entry name" value="Pectin lyase-like"/>
    <property type="match status" value="1"/>
</dbReference>
<dbReference type="PANTHER" id="PTHR31736:SF19">
    <property type="entry name" value="PECTIN LYASE SUPERFAMILY PROTEIN-RELATED"/>
    <property type="match status" value="1"/>
</dbReference>
<comment type="similarity">
    <text evidence="2 10">Belongs to the glycosyl hydrolase 28 family.</text>
</comment>
<dbReference type="Proteomes" id="UP000800200">
    <property type="component" value="Unassembled WGS sequence"/>
</dbReference>
<dbReference type="EMBL" id="ML994650">
    <property type="protein sequence ID" value="KAF2182075.1"/>
    <property type="molecule type" value="Genomic_DNA"/>
</dbReference>
<evidence type="ECO:0000256" key="6">
    <source>
        <dbReference type="ARBA" id="ARBA00023157"/>
    </source>
</evidence>
<dbReference type="PANTHER" id="PTHR31736">
    <property type="match status" value="1"/>
</dbReference>
<dbReference type="OrthoDB" id="2268901at2759"/>
<keyword evidence="4 11" id="KW-0732">Signal</keyword>